<dbReference type="EMBL" id="GGEC01078907">
    <property type="protein sequence ID" value="MBX59391.1"/>
    <property type="molecule type" value="Transcribed_RNA"/>
</dbReference>
<sequence>MLFPTPLPSMSNILLLSVNYLLTKGCRTCSSLMLDGLDMCIIFPFLELETSTQ</sequence>
<dbReference type="AlphaFoldDB" id="A0A2P2PXE1"/>
<accession>A0A2P2PXE1</accession>
<evidence type="ECO:0000313" key="1">
    <source>
        <dbReference type="EMBL" id="MBX59391.1"/>
    </source>
</evidence>
<organism evidence="1">
    <name type="scientific">Rhizophora mucronata</name>
    <name type="common">Asiatic mangrove</name>
    <dbReference type="NCBI Taxonomy" id="61149"/>
    <lineage>
        <taxon>Eukaryota</taxon>
        <taxon>Viridiplantae</taxon>
        <taxon>Streptophyta</taxon>
        <taxon>Embryophyta</taxon>
        <taxon>Tracheophyta</taxon>
        <taxon>Spermatophyta</taxon>
        <taxon>Magnoliopsida</taxon>
        <taxon>eudicotyledons</taxon>
        <taxon>Gunneridae</taxon>
        <taxon>Pentapetalae</taxon>
        <taxon>rosids</taxon>
        <taxon>fabids</taxon>
        <taxon>Malpighiales</taxon>
        <taxon>Rhizophoraceae</taxon>
        <taxon>Rhizophora</taxon>
    </lineage>
</organism>
<protein>
    <submittedName>
        <fullName evidence="1">Uncharacterized protein</fullName>
    </submittedName>
</protein>
<reference evidence="1" key="1">
    <citation type="submission" date="2018-02" db="EMBL/GenBank/DDBJ databases">
        <title>Rhizophora mucronata_Transcriptome.</title>
        <authorList>
            <person name="Meera S.P."/>
            <person name="Sreeshan A."/>
            <person name="Augustine A."/>
        </authorList>
    </citation>
    <scope>NUCLEOTIDE SEQUENCE</scope>
    <source>
        <tissue evidence="1">Leaf</tissue>
    </source>
</reference>
<name>A0A2P2PXE1_RHIMU</name>
<proteinExistence type="predicted"/>